<dbReference type="Proteomes" id="UP000766570">
    <property type="component" value="Unassembled WGS sequence"/>
</dbReference>
<keyword evidence="1" id="KW-0812">Transmembrane</keyword>
<evidence type="ECO:0000313" key="2">
    <source>
        <dbReference type="EMBL" id="MBP2374417.1"/>
    </source>
</evidence>
<gene>
    <name evidence="2" type="ORF">JOF46_002329</name>
</gene>
<accession>A0ABS4WDZ3</accession>
<evidence type="ECO:0000313" key="3">
    <source>
        <dbReference type="Proteomes" id="UP000766570"/>
    </source>
</evidence>
<keyword evidence="1" id="KW-1133">Transmembrane helix</keyword>
<feature type="transmembrane region" description="Helical" evidence="1">
    <location>
        <begin position="37"/>
        <end position="58"/>
    </location>
</feature>
<reference evidence="2 3" key="1">
    <citation type="submission" date="2021-03" db="EMBL/GenBank/DDBJ databases">
        <title>Sequencing the genomes of 1000 actinobacteria strains.</title>
        <authorList>
            <person name="Klenk H.-P."/>
        </authorList>
    </citation>
    <scope>NUCLEOTIDE SEQUENCE [LARGE SCALE GENOMIC DNA]</scope>
    <source>
        <strain evidence="2 3">DSM 15454</strain>
    </source>
</reference>
<keyword evidence="3" id="KW-1185">Reference proteome</keyword>
<sequence>MISADAITCHIATPNAVKLELINCTTNLMDTAKGVELFWMMVSALGAVLAAIFAGVAWRTAKKQLKDLHDTRRRDEKRAATVNFVRVIHNLRRYSQDWKYDIGEARSAAGQEQVLFRMVIGREIDREKLYLVTNVVIKAAGICHNTFNPKAVGVQPEHGRLVLELVDAMVDRLGDFDRGDLSASDLADAIYRNFETIVEPPGYRWDSTIRPVMAATGFAPFVTPGAADANIGTPKEETAWEEFKNEVVEESS</sequence>
<protein>
    <recommendedName>
        <fullName evidence="4">DUF4760 domain-containing protein</fullName>
    </recommendedName>
</protein>
<evidence type="ECO:0008006" key="4">
    <source>
        <dbReference type="Google" id="ProtNLM"/>
    </source>
</evidence>
<proteinExistence type="predicted"/>
<name>A0ABS4WDZ3_9MICC</name>
<evidence type="ECO:0000256" key="1">
    <source>
        <dbReference type="SAM" id="Phobius"/>
    </source>
</evidence>
<dbReference type="RefSeq" id="WP_209907444.1">
    <property type="nucleotide sequence ID" value="NZ_BAAAMI010000042.1"/>
</dbReference>
<comment type="caution">
    <text evidence="2">The sequence shown here is derived from an EMBL/GenBank/DDBJ whole genome shotgun (WGS) entry which is preliminary data.</text>
</comment>
<keyword evidence="1" id="KW-0472">Membrane</keyword>
<organism evidence="2 3">
    <name type="scientific">Paeniglutamicibacter psychrophenolicus</name>
    <dbReference type="NCBI Taxonomy" id="257454"/>
    <lineage>
        <taxon>Bacteria</taxon>
        <taxon>Bacillati</taxon>
        <taxon>Actinomycetota</taxon>
        <taxon>Actinomycetes</taxon>
        <taxon>Micrococcales</taxon>
        <taxon>Micrococcaceae</taxon>
        <taxon>Paeniglutamicibacter</taxon>
    </lineage>
</organism>
<dbReference type="EMBL" id="JAGIOE010000001">
    <property type="protein sequence ID" value="MBP2374417.1"/>
    <property type="molecule type" value="Genomic_DNA"/>
</dbReference>